<reference evidence="1 2" key="1">
    <citation type="submission" date="2021-10" db="EMBL/GenBank/DDBJ databases">
        <title>Anaerobic single-cell dispensing facilitates the cultivation of human gut bacteria.</title>
        <authorList>
            <person name="Afrizal A."/>
        </authorList>
    </citation>
    <scope>NUCLEOTIDE SEQUENCE [LARGE SCALE GENOMIC DNA]</scope>
    <source>
        <strain evidence="1 2">CLA-AA-H244</strain>
    </source>
</reference>
<evidence type="ECO:0000313" key="1">
    <source>
        <dbReference type="EMBL" id="MCC2166134.1"/>
    </source>
</evidence>
<gene>
    <name evidence="1" type="ORF">LKD45_00200</name>
</gene>
<keyword evidence="2" id="KW-1185">Reference proteome</keyword>
<dbReference type="EMBL" id="JAJEQF010000001">
    <property type="protein sequence ID" value="MCC2166134.1"/>
    <property type="molecule type" value="Genomic_DNA"/>
</dbReference>
<proteinExistence type="predicted"/>
<dbReference type="RefSeq" id="WP_308727373.1">
    <property type="nucleotide sequence ID" value="NZ_JAJEQF010000001.1"/>
</dbReference>
<dbReference type="Proteomes" id="UP001199355">
    <property type="component" value="Unassembled WGS sequence"/>
</dbReference>
<evidence type="ECO:0000313" key="2">
    <source>
        <dbReference type="Proteomes" id="UP001199355"/>
    </source>
</evidence>
<sequence length="86" mass="9676">MPKTKAIGIYADRKEAVRRVINVGLARSGLTGKDLSRRDIININTLAKRKTEGETIRLGEIWALDKVLHFTDDELLQMFGRGETHG</sequence>
<protein>
    <submittedName>
        <fullName evidence="1">Uncharacterized protein</fullName>
    </submittedName>
</protein>
<organism evidence="1 2">
    <name type="scientific">Gallintestinimicrobium propionicum</name>
    <dbReference type="NCBI Taxonomy" id="2981770"/>
    <lineage>
        <taxon>Bacteria</taxon>
        <taxon>Bacillati</taxon>
        <taxon>Bacillota</taxon>
        <taxon>Clostridia</taxon>
        <taxon>Lachnospirales</taxon>
        <taxon>Lachnospiraceae</taxon>
        <taxon>Gallintestinimicrobium</taxon>
    </lineage>
</organism>
<name>A0AAE3AUG5_9FIRM</name>
<accession>A0AAE3AUG5</accession>
<dbReference type="AlphaFoldDB" id="A0AAE3AUG5"/>
<comment type="caution">
    <text evidence="1">The sequence shown here is derived from an EMBL/GenBank/DDBJ whole genome shotgun (WGS) entry which is preliminary data.</text>
</comment>